<dbReference type="PANTHER" id="PTHR42844">
    <property type="entry name" value="DIHYDRONEOPTERIN ALDOLASE 1-RELATED"/>
    <property type="match status" value="1"/>
</dbReference>
<dbReference type="InterPro" id="IPR043133">
    <property type="entry name" value="GTP-CH-I_C/QueF"/>
</dbReference>
<evidence type="ECO:0000313" key="9">
    <source>
        <dbReference type="Proteomes" id="UP000262954"/>
    </source>
</evidence>
<comment type="function">
    <text evidence="6">Catalyzes the conversion of 7,8-dihydroneopterin to 6-hydroxymethyl-7,8-dihydropterin.</text>
</comment>
<reference evidence="8 9" key="1">
    <citation type="journal article" date="2018" name="Nat. Biotechnol.">
        <title>A standardized bacterial taxonomy based on genome phylogeny substantially revises the tree of life.</title>
        <authorList>
            <person name="Parks D.H."/>
            <person name="Chuvochina M."/>
            <person name="Waite D.W."/>
            <person name="Rinke C."/>
            <person name="Skarshewski A."/>
            <person name="Chaumeil P.A."/>
            <person name="Hugenholtz P."/>
        </authorList>
    </citation>
    <scope>NUCLEOTIDE SEQUENCE [LARGE SCALE GENOMIC DNA]</scope>
    <source>
        <strain evidence="8">UBA11482</strain>
    </source>
</reference>
<evidence type="ECO:0000256" key="6">
    <source>
        <dbReference type="RuleBase" id="RU362079"/>
    </source>
</evidence>
<dbReference type="InterPro" id="IPR006157">
    <property type="entry name" value="FolB_dom"/>
</dbReference>
<keyword evidence="5 6" id="KW-0456">Lyase</keyword>
<dbReference type="AlphaFoldDB" id="A0A354M496"/>
<dbReference type="GO" id="GO:0046654">
    <property type="term" value="P:tetrahydrofolate biosynthetic process"/>
    <property type="evidence" value="ECO:0007669"/>
    <property type="project" value="UniProtKB-UniRule"/>
</dbReference>
<evidence type="ECO:0000313" key="8">
    <source>
        <dbReference type="EMBL" id="HBJ09335.1"/>
    </source>
</evidence>
<keyword evidence="4 6" id="KW-0289">Folate biosynthesis</keyword>
<dbReference type="GO" id="GO:0005737">
    <property type="term" value="C:cytoplasm"/>
    <property type="evidence" value="ECO:0007669"/>
    <property type="project" value="TreeGrafter"/>
</dbReference>
<accession>A0A354M496</accession>
<dbReference type="Proteomes" id="UP000262954">
    <property type="component" value="Unassembled WGS sequence"/>
</dbReference>
<dbReference type="SUPFAM" id="SSF55620">
    <property type="entry name" value="Tetrahydrobiopterin biosynthesis enzymes-like"/>
    <property type="match status" value="1"/>
</dbReference>
<dbReference type="EC" id="4.1.2.25" evidence="6"/>
<dbReference type="InterPro" id="IPR006156">
    <property type="entry name" value="Dihydroneopterin_aldolase"/>
</dbReference>
<proteinExistence type="inferred from homology"/>
<dbReference type="PANTHER" id="PTHR42844:SF1">
    <property type="entry name" value="DIHYDRONEOPTERIN ALDOLASE 1-RELATED"/>
    <property type="match status" value="1"/>
</dbReference>
<dbReference type="GO" id="GO:0046656">
    <property type="term" value="P:folic acid biosynthetic process"/>
    <property type="evidence" value="ECO:0007669"/>
    <property type="project" value="UniProtKB-UniRule"/>
</dbReference>
<evidence type="ECO:0000256" key="1">
    <source>
        <dbReference type="ARBA" id="ARBA00001353"/>
    </source>
</evidence>
<dbReference type="Gene3D" id="3.30.1130.10">
    <property type="match status" value="1"/>
</dbReference>
<comment type="pathway">
    <text evidence="2 6">Cofactor biosynthesis; tetrahydrofolate biosynthesis; 2-amino-4-hydroxy-6-hydroxymethyl-7,8-dihydropteridine diphosphate from 7,8-dihydroneopterin triphosphate: step 3/4.</text>
</comment>
<evidence type="ECO:0000256" key="2">
    <source>
        <dbReference type="ARBA" id="ARBA00005013"/>
    </source>
</evidence>
<comment type="caution">
    <text evidence="8">The sequence shown here is derived from an EMBL/GenBank/DDBJ whole genome shotgun (WGS) entry which is preliminary data.</text>
</comment>
<sequence>MNTFVELRKVRCYAYHGVAAQERCVGNDYEIYVKVKYPFKDAMETDNLDATLNYAQLYEIIYREMRISSHLLEHVAGRIIRAIQTEFPLSEGGILSISKQKPPISGDIEGASVIVEW</sequence>
<protein>
    <recommendedName>
        <fullName evidence="6">7,8-dihydroneopterin aldolase</fullName>
        <ecNumber evidence="6">4.1.2.25</ecNumber>
    </recommendedName>
</protein>
<dbReference type="NCBIfam" id="TIGR00525">
    <property type="entry name" value="folB"/>
    <property type="match status" value="1"/>
</dbReference>
<feature type="domain" description="Dihydroneopterin aldolase/epimerase" evidence="7">
    <location>
        <begin position="5"/>
        <end position="117"/>
    </location>
</feature>
<dbReference type="EMBL" id="DNWC01000132">
    <property type="protein sequence ID" value="HBJ09335.1"/>
    <property type="molecule type" value="Genomic_DNA"/>
</dbReference>
<evidence type="ECO:0000256" key="3">
    <source>
        <dbReference type="ARBA" id="ARBA00005708"/>
    </source>
</evidence>
<evidence type="ECO:0000259" key="7">
    <source>
        <dbReference type="SMART" id="SM00905"/>
    </source>
</evidence>
<dbReference type="SMART" id="SM00905">
    <property type="entry name" value="FolB"/>
    <property type="match status" value="1"/>
</dbReference>
<dbReference type="UniPathway" id="UPA00077">
    <property type="reaction ID" value="UER00154"/>
</dbReference>
<comment type="catalytic activity">
    <reaction evidence="1 6">
        <text>7,8-dihydroneopterin = 6-hydroxymethyl-7,8-dihydropterin + glycolaldehyde</text>
        <dbReference type="Rhea" id="RHEA:10540"/>
        <dbReference type="ChEBI" id="CHEBI:17001"/>
        <dbReference type="ChEBI" id="CHEBI:17071"/>
        <dbReference type="ChEBI" id="CHEBI:44841"/>
        <dbReference type="EC" id="4.1.2.25"/>
    </reaction>
</comment>
<dbReference type="GO" id="GO:0004150">
    <property type="term" value="F:dihydroneopterin aldolase activity"/>
    <property type="evidence" value="ECO:0007669"/>
    <property type="project" value="UniProtKB-UniRule"/>
</dbReference>
<dbReference type="NCBIfam" id="TIGR00526">
    <property type="entry name" value="folB_dom"/>
    <property type="match status" value="1"/>
</dbReference>
<dbReference type="RefSeq" id="WP_122303951.1">
    <property type="nucleotide sequence ID" value="NZ_CAUBCP010000036.1"/>
</dbReference>
<evidence type="ECO:0000256" key="5">
    <source>
        <dbReference type="ARBA" id="ARBA00023239"/>
    </source>
</evidence>
<comment type="similarity">
    <text evidence="3 6">Belongs to the DHNA family.</text>
</comment>
<gene>
    <name evidence="8" type="primary">folB</name>
    <name evidence="8" type="ORF">DDY73_10065</name>
</gene>
<name>A0A354M496_9BACT</name>
<organism evidence="8 9">
    <name type="scientific">Coprobacter fastidiosus</name>
    <dbReference type="NCBI Taxonomy" id="1099853"/>
    <lineage>
        <taxon>Bacteria</taxon>
        <taxon>Pseudomonadati</taxon>
        <taxon>Bacteroidota</taxon>
        <taxon>Bacteroidia</taxon>
        <taxon>Bacteroidales</taxon>
        <taxon>Barnesiellaceae</taxon>
        <taxon>Coprobacter</taxon>
    </lineage>
</organism>
<dbReference type="Pfam" id="PF02152">
    <property type="entry name" value="FolB"/>
    <property type="match status" value="1"/>
</dbReference>
<evidence type="ECO:0000256" key="4">
    <source>
        <dbReference type="ARBA" id="ARBA00022909"/>
    </source>
</evidence>